<sequence length="288" mass="32179">MVSERVATSTYSHAIYSLNPPIFPIDCFSSILARFRGDILSISLTLSHTLLVQIPANSMEGPSELVGGDQNDQTVQPSAEDIRKEKRRLRDYRRGERKQQEIERTQRELGKWKADYAELEKNNAYLRGKLELFESDMEQTRETNRRLVQIVGQQNIMINMLQILIEMTPRNTFGTGEADLQVHHPPVYQFGTTMVSGGSTMQVSSGLLQSPVPQGWAHGNNVEQPSLTSGGDLFVNLNHLNNTYPPRTAMASGSSPRQGSPVPQGQAHENNNEQPGSTYGDQFFNFNG</sequence>
<keyword evidence="1" id="KW-0175">Coiled coil</keyword>
<dbReference type="RefSeq" id="XP_010999901.1">
    <property type="nucleotide sequence ID" value="XM_011001599.1"/>
</dbReference>
<proteinExistence type="predicted"/>
<evidence type="ECO:0000256" key="2">
    <source>
        <dbReference type="SAM" id="MobiDB-lite"/>
    </source>
</evidence>
<keyword evidence="3" id="KW-1185">Reference proteome</keyword>
<reference evidence="4" key="1">
    <citation type="submission" date="2025-08" db="UniProtKB">
        <authorList>
            <consortium name="RefSeq"/>
        </authorList>
    </citation>
    <scope>IDENTIFICATION</scope>
</reference>
<protein>
    <submittedName>
        <fullName evidence="4">Uncharacterized protein LOC105107609</fullName>
    </submittedName>
</protein>
<feature type="coiled-coil region" evidence="1">
    <location>
        <begin position="95"/>
        <end position="136"/>
    </location>
</feature>
<dbReference type="GeneID" id="105107609"/>
<evidence type="ECO:0000313" key="3">
    <source>
        <dbReference type="Proteomes" id="UP000694918"/>
    </source>
</evidence>
<dbReference type="Proteomes" id="UP000694918">
    <property type="component" value="Unplaced"/>
</dbReference>
<evidence type="ECO:0000256" key="1">
    <source>
        <dbReference type="SAM" id="Coils"/>
    </source>
</evidence>
<dbReference type="AlphaFoldDB" id="A0AAJ6SWN4"/>
<name>A0AAJ6SWN4_POPEU</name>
<accession>A0AAJ6SWN4</accession>
<feature type="region of interest" description="Disordered" evidence="2">
    <location>
        <begin position="244"/>
        <end position="288"/>
    </location>
</feature>
<dbReference type="KEGG" id="peu:105107609"/>
<organism evidence="3 4">
    <name type="scientific">Populus euphratica</name>
    <name type="common">Euphrates poplar</name>
    <dbReference type="NCBI Taxonomy" id="75702"/>
    <lineage>
        <taxon>Eukaryota</taxon>
        <taxon>Viridiplantae</taxon>
        <taxon>Streptophyta</taxon>
        <taxon>Embryophyta</taxon>
        <taxon>Tracheophyta</taxon>
        <taxon>Spermatophyta</taxon>
        <taxon>Magnoliopsida</taxon>
        <taxon>eudicotyledons</taxon>
        <taxon>Gunneridae</taxon>
        <taxon>Pentapetalae</taxon>
        <taxon>rosids</taxon>
        <taxon>fabids</taxon>
        <taxon>Malpighiales</taxon>
        <taxon>Salicaceae</taxon>
        <taxon>Saliceae</taxon>
        <taxon>Populus</taxon>
    </lineage>
</organism>
<evidence type="ECO:0000313" key="4">
    <source>
        <dbReference type="RefSeq" id="XP_010999901.1"/>
    </source>
</evidence>
<gene>
    <name evidence="4" type="primary">LOC105107609</name>
</gene>
<feature type="region of interest" description="Disordered" evidence="2">
    <location>
        <begin position="62"/>
        <end position="81"/>
    </location>
</feature>